<accession>A0ABV9XM84</accession>
<sequence>MIAPKYRHGKAVAAGILAVAGVMGTAGAASASAPAAAPALAPASVADVRAEGGVQAQAYYTRTIWKRVNQRVAPTNKSRLMGTLGPTPHTVKCWRYGQTVKAEGHVNNVWIYVKNKASGKWGYASAIYFKGNKYANLPKSAKC</sequence>
<gene>
    <name evidence="2" type="ORF">ACFPM3_28660</name>
</gene>
<evidence type="ECO:0000313" key="2">
    <source>
        <dbReference type="EMBL" id="MFC5026109.1"/>
    </source>
</evidence>
<dbReference type="EMBL" id="JBHSJD010000024">
    <property type="protein sequence ID" value="MFC5026109.1"/>
    <property type="molecule type" value="Genomic_DNA"/>
</dbReference>
<keyword evidence="3" id="KW-1185">Reference proteome</keyword>
<protein>
    <recommendedName>
        <fullName evidence="4">SH3 domain-containing protein</fullName>
    </recommendedName>
</protein>
<feature type="chain" id="PRO_5045692294" description="SH3 domain-containing protein" evidence="1">
    <location>
        <begin position="29"/>
        <end position="143"/>
    </location>
</feature>
<comment type="caution">
    <text evidence="2">The sequence shown here is derived from an EMBL/GenBank/DDBJ whole genome shotgun (WGS) entry which is preliminary data.</text>
</comment>
<evidence type="ECO:0008006" key="4">
    <source>
        <dbReference type="Google" id="ProtNLM"/>
    </source>
</evidence>
<evidence type="ECO:0000313" key="3">
    <source>
        <dbReference type="Proteomes" id="UP001595829"/>
    </source>
</evidence>
<evidence type="ECO:0000256" key="1">
    <source>
        <dbReference type="SAM" id="SignalP"/>
    </source>
</evidence>
<organism evidence="2 3">
    <name type="scientific">Streptomyces coeruleoprunus</name>
    <dbReference type="NCBI Taxonomy" id="285563"/>
    <lineage>
        <taxon>Bacteria</taxon>
        <taxon>Bacillati</taxon>
        <taxon>Actinomycetota</taxon>
        <taxon>Actinomycetes</taxon>
        <taxon>Kitasatosporales</taxon>
        <taxon>Streptomycetaceae</taxon>
        <taxon>Streptomyces</taxon>
    </lineage>
</organism>
<reference evidence="3" key="1">
    <citation type="journal article" date="2019" name="Int. J. Syst. Evol. Microbiol.">
        <title>The Global Catalogue of Microorganisms (GCM) 10K type strain sequencing project: providing services to taxonomists for standard genome sequencing and annotation.</title>
        <authorList>
            <consortium name="The Broad Institute Genomics Platform"/>
            <consortium name="The Broad Institute Genome Sequencing Center for Infectious Disease"/>
            <person name="Wu L."/>
            <person name="Ma J."/>
        </authorList>
    </citation>
    <scope>NUCLEOTIDE SEQUENCE [LARGE SCALE GENOMIC DNA]</scope>
    <source>
        <strain evidence="3">CGMCC 4.1648</strain>
    </source>
</reference>
<keyword evidence="1" id="KW-0732">Signal</keyword>
<feature type="signal peptide" evidence="1">
    <location>
        <begin position="1"/>
        <end position="28"/>
    </location>
</feature>
<name>A0ABV9XM84_9ACTN</name>
<dbReference type="Proteomes" id="UP001595829">
    <property type="component" value="Unassembled WGS sequence"/>
</dbReference>
<proteinExistence type="predicted"/>
<dbReference type="RefSeq" id="WP_345689615.1">
    <property type="nucleotide sequence ID" value="NZ_BAABIT010000001.1"/>
</dbReference>